<dbReference type="Gene3D" id="2.60.120.1440">
    <property type="match status" value="1"/>
</dbReference>
<dbReference type="OrthoDB" id="1100567at2"/>
<reference evidence="1 2" key="1">
    <citation type="submission" date="2016-04" db="EMBL/GenBank/DDBJ databases">
        <title>Complete genome sequence of natural rubber-degrading, novel Gram-negative bacterium, Rhizobacter gummiphilus strain NS21.</title>
        <authorList>
            <person name="Tabata M."/>
            <person name="Kasai D."/>
            <person name="Fukuda M."/>
        </authorList>
    </citation>
    <scope>NUCLEOTIDE SEQUENCE [LARGE SCALE GENOMIC DNA]</scope>
    <source>
        <strain evidence="1 2">NS21</strain>
    </source>
</reference>
<dbReference type="STRING" id="946333.A4W93_27165"/>
<gene>
    <name evidence="1" type="ORF">A4W93_27165</name>
</gene>
<dbReference type="InterPro" id="IPR032623">
    <property type="entry name" value="FecR_N"/>
</dbReference>
<dbReference type="Pfam" id="PF04773">
    <property type="entry name" value="FecR"/>
    <property type="match status" value="1"/>
</dbReference>
<dbReference type="GO" id="GO:0016989">
    <property type="term" value="F:sigma factor antagonist activity"/>
    <property type="evidence" value="ECO:0007669"/>
    <property type="project" value="TreeGrafter"/>
</dbReference>
<dbReference type="InterPro" id="IPR012373">
    <property type="entry name" value="Ferrdict_sens_TM"/>
</dbReference>
<accession>A0A1W6LGF1</accession>
<proteinExistence type="predicted"/>
<evidence type="ECO:0000313" key="1">
    <source>
        <dbReference type="EMBL" id="ARN23288.1"/>
    </source>
</evidence>
<dbReference type="KEGG" id="rgu:A4W93_27165"/>
<dbReference type="RefSeq" id="WP_085753606.1">
    <property type="nucleotide sequence ID" value="NZ_BSPR01000017.1"/>
</dbReference>
<protein>
    <submittedName>
        <fullName evidence="1">Uncharacterized protein</fullName>
    </submittedName>
</protein>
<dbReference type="PANTHER" id="PTHR30273:SF2">
    <property type="entry name" value="PROTEIN FECR"/>
    <property type="match status" value="1"/>
</dbReference>
<sequence length="318" mass="34373">MKTAPSAADAAALEWQVTLWSGEVTPQEQDAFERWRTAKPEHERAWQQVQQMSQRLHAAPGVVASSVLRRGAGPDRVPARRKVLGGLGLLAATSGLASLTMDTPPWRTALADLRTGPGERRHLSLPDGTRVAMNSGTAADVHFDARERRLRLHAGELLVTTAHDTSRPFVVETREGRVGALGTRFSVRRTAEGAIAQVFEGAVEVTPDGLPAAVLRLTAGQQARFTAGHVDAPHAADPLSTAWERGLLVVQRWRLADVIAELSRHRGGVLRCDPAVADLVVSGVYPLDDTDGVLASLARVLPIHVRHTSRYWVTVGAR</sequence>
<dbReference type="PIRSF" id="PIRSF018266">
    <property type="entry name" value="FecR"/>
    <property type="match status" value="1"/>
</dbReference>
<keyword evidence="2" id="KW-1185">Reference proteome</keyword>
<organism evidence="1 2">
    <name type="scientific">Piscinibacter gummiphilus</name>
    <dbReference type="NCBI Taxonomy" id="946333"/>
    <lineage>
        <taxon>Bacteria</taxon>
        <taxon>Pseudomonadati</taxon>
        <taxon>Pseudomonadota</taxon>
        <taxon>Betaproteobacteria</taxon>
        <taxon>Burkholderiales</taxon>
        <taxon>Sphaerotilaceae</taxon>
        <taxon>Piscinibacter</taxon>
    </lineage>
</organism>
<dbReference type="PANTHER" id="PTHR30273">
    <property type="entry name" value="PERIPLASMIC SIGNAL SENSOR AND SIGMA FACTOR ACTIVATOR FECR-RELATED"/>
    <property type="match status" value="1"/>
</dbReference>
<name>A0A1W6LGF1_9BURK</name>
<dbReference type="InterPro" id="IPR006860">
    <property type="entry name" value="FecR"/>
</dbReference>
<dbReference type="AlphaFoldDB" id="A0A1W6LGF1"/>
<evidence type="ECO:0000313" key="2">
    <source>
        <dbReference type="Proteomes" id="UP000193427"/>
    </source>
</evidence>
<dbReference type="EMBL" id="CP015118">
    <property type="protein sequence ID" value="ARN23288.1"/>
    <property type="molecule type" value="Genomic_DNA"/>
</dbReference>
<dbReference type="Proteomes" id="UP000193427">
    <property type="component" value="Chromosome"/>
</dbReference>
<dbReference type="Pfam" id="PF16220">
    <property type="entry name" value="DUF4880"/>
    <property type="match status" value="1"/>
</dbReference>